<dbReference type="PANTHER" id="PTHR43798:SF33">
    <property type="entry name" value="HYDROLASE, PUTATIVE (AFU_ORTHOLOGUE AFUA_2G14860)-RELATED"/>
    <property type="match status" value="1"/>
</dbReference>
<dbReference type="SUPFAM" id="SSF53474">
    <property type="entry name" value="alpha/beta-Hydrolases"/>
    <property type="match status" value="1"/>
</dbReference>
<dbReference type="GO" id="GO:0016020">
    <property type="term" value="C:membrane"/>
    <property type="evidence" value="ECO:0007669"/>
    <property type="project" value="TreeGrafter"/>
</dbReference>
<feature type="domain" description="AB hydrolase-1" evidence="2">
    <location>
        <begin position="80"/>
        <end position="338"/>
    </location>
</feature>
<dbReference type="InterPro" id="IPR000073">
    <property type="entry name" value="AB_hydrolase_1"/>
</dbReference>
<dbReference type="Gene3D" id="3.40.50.1820">
    <property type="entry name" value="alpha/beta hydrolase"/>
    <property type="match status" value="1"/>
</dbReference>
<dbReference type="RefSeq" id="WP_106756706.1">
    <property type="nucleotide sequence ID" value="NZ_PXWF02000092.1"/>
</dbReference>
<protein>
    <submittedName>
        <fullName evidence="3">Alpha/beta hydrolase</fullName>
    </submittedName>
</protein>
<dbReference type="AlphaFoldDB" id="A0A2U2HPB1"/>
<accession>A0A2U2HPB1</accession>
<dbReference type="EMBL" id="PXWF02000092">
    <property type="protein sequence ID" value="PWF49333.1"/>
    <property type="molecule type" value="Genomic_DNA"/>
</dbReference>
<sequence length="362" mass="38666">MLFSKESFVSAVGACALSATAFAADTPPPLIDGAAYTQAQRMVEIEPGRRLNLYCVGTGSPTVVFEAGLADAINVWGLVQPAISQQTRTCAYERAGVAFSDAGTRASTSQNIVDDLHRLLVAAEIKPPYLLVGHSSGGLSARLFATTFPLDVVGMVLVDPTVEDQAEAYRALDSKKRDARQWDLDTVESGLQEARACVAAAKAGFVADSAMLKKCISAPYPAQLSEAVKAANLKFEMTPAHQQAALSENEHVFRASADQVRAARRSYGTLPLVVLTRSPSTPRNPLTAEEQAVKAVRDQVVVTLHENVAKLSARGVHEIVPGAGHYIQLEKPMAVIDAIKRVLAISAEEPRRGLAKPLDGKR</sequence>
<feature type="signal peptide" evidence="1">
    <location>
        <begin position="1"/>
        <end position="23"/>
    </location>
</feature>
<dbReference type="GO" id="GO:0016787">
    <property type="term" value="F:hydrolase activity"/>
    <property type="evidence" value="ECO:0007669"/>
    <property type="project" value="UniProtKB-KW"/>
</dbReference>
<gene>
    <name evidence="3" type="ORF">C7C56_006815</name>
</gene>
<reference evidence="3 4" key="1">
    <citation type="submission" date="2018-04" db="EMBL/GenBank/DDBJ databases">
        <title>Massilia violaceinigra sp. nov., a novel purple-pigmented bacterium isolated from Tianshan glacier, Xinjiang, China.</title>
        <authorList>
            <person name="Wang H."/>
        </authorList>
    </citation>
    <scope>NUCLEOTIDE SEQUENCE [LARGE SCALE GENOMIC DNA]</scope>
    <source>
        <strain evidence="3 4">B448-2</strain>
    </source>
</reference>
<keyword evidence="3" id="KW-0378">Hydrolase</keyword>
<dbReference type="InterPro" id="IPR029058">
    <property type="entry name" value="AB_hydrolase_fold"/>
</dbReference>
<name>A0A2U2HPB1_9BURK</name>
<comment type="caution">
    <text evidence="3">The sequence shown here is derived from an EMBL/GenBank/DDBJ whole genome shotgun (WGS) entry which is preliminary data.</text>
</comment>
<evidence type="ECO:0000256" key="1">
    <source>
        <dbReference type="SAM" id="SignalP"/>
    </source>
</evidence>
<dbReference type="InterPro" id="IPR050266">
    <property type="entry name" value="AB_hydrolase_sf"/>
</dbReference>
<proteinExistence type="predicted"/>
<keyword evidence="1" id="KW-0732">Signal</keyword>
<dbReference type="PANTHER" id="PTHR43798">
    <property type="entry name" value="MONOACYLGLYCEROL LIPASE"/>
    <property type="match status" value="1"/>
</dbReference>
<evidence type="ECO:0000313" key="4">
    <source>
        <dbReference type="Proteomes" id="UP000241421"/>
    </source>
</evidence>
<keyword evidence="4" id="KW-1185">Reference proteome</keyword>
<organism evidence="3 4">
    <name type="scientific">Massilia glaciei</name>
    <dbReference type="NCBI Taxonomy" id="1524097"/>
    <lineage>
        <taxon>Bacteria</taxon>
        <taxon>Pseudomonadati</taxon>
        <taxon>Pseudomonadota</taxon>
        <taxon>Betaproteobacteria</taxon>
        <taxon>Burkholderiales</taxon>
        <taxon>Oxalobacteraceae</taxon>
        <taxon>Telluria group</taxon>
        <taxon>Massilia</taxon>
    </lineage>
</organism>
<dbReference type="Proteomes" id="UP000241421">
    <property type="component" value="Unassembled WGS sequence"/>
</dbReference>
<evidence type="ECO:0000313" key="3">
    <source>
        <dbReference type="EMBL" id="PWF49333.1"/>
    </source>
</evidence>
<dbReference type="OrthoDB" id="7185741at2"/>
<dbReference type="Pfam" id="PF12697">
    <property type="entry name" value="Abhydrolase_6"/>
    <property type="match status" value="1"/>
</dbReference>
<evidence type="ECO:0000259" key="2">
    <source>
        <dbReference type="Pfam" id="PF12697"/>
    </source>
</evidence>
<feature type="chain" id="PRO_5015638650" evidence="1">
    <location>
        <begin position="24"/>
        <end position="362"/>
    </location>
</feature>